<feature type="transmembrane region" description="Helical" evidence="5">
    <location>
        <begin position="274"/>
        <end position="292"/>
    </location>
</feature>
<reference evidence="7" key="1">
    <citation type="submission" date="2021-03" db="EMBL/GenBank/DDBJ databases">
        <title>Whole genome shotgun sequence of Actinoplanes auranticolor NBRC 12245.</title>
        <authorList>
            <person name="Komaki H."/>
            <person name="Tamura T."/>
        </authorList>
    </citation>
    <scope>NUCLEOTIDE SEQUENCE</scope>
    <source>
        <strain evidence="7">NBRC 12245</strain>
    </source>
</reference>
<keyword evidence="8" id="KW-1185">Reference proteome</keyword>
<evidence type="ECO:0000256" key="5">
    <source>
        <dbReference type="SAM" id="Phobius"/>
    </source>
</evidence>
<dbReference type="PANTHER" id="PTHR23514:SF13">
    <property type="entry name" value="INNER MEMBRANE PROTEIN YBJJ"/>
    <property type="match status" value="1"/>
</dbReference>
<comment type="caution">
    <text evidence="7">The sequence shown here is derived from an EMBL/GenBank/DDBJ whole genome shotgun (WGS) entry which is preliminary data.</text>
</comment>
<feature type="transmembrane region" description="Helical" evidence="5">
    <location>
        <begin position="242"/>
        <end position="262"/>
    </location>
</feature>
<proteinExistence type="predicted"/>
<dbReference type="InterPro" id="IPR011701">
    <property type="entry name" value="MFS"/>
</dbReference>
<keyword evidence="3 5" id="KW-1133">Transmembrane helix</keyword>
<feature type="transmembrane region" description="Helical" evidence="5">
    <location>
        <begin position="163"/>
        <end position="184"/>
    </location>
</feature>
<dbReference type="EMBL" id="BOQL01000021">
    <property type="protein sequence ID" value="GIM67080.1"/>
    <property type="molecule type" value="Genomic_DNA"/>
</dbReference>
<protein>
    <submittedName>
        <fullName evidence="7">MFS transporter</fullName>
    </submittedName>
</protein>
<dbReference type="InterPro" id="IPR020846">
    <property type="entry name" value="MFS_dom"/>
</dbReference>
<feature type="transmembrane region" description="Helical" evidence="5">
    <location>
        <begin position="332"/>
        <end position="351"/>
    </location>
</feature>
<feature type="transmembrane region" description="Helical" evidence="5">
    <location>
        <begin position="97"/>
        <end position="121"/>
    </location>
</feature>
<dbReference type="RefSeq" id="WP_212988597.1">
    <property type="nucleotide sequence ID" value="NZ_BAABEA010000019.1"/>
</dbReference>
<keyword evidence="4 5" id="KW-0472">Membrane</keyword>
<feature type="transmembrane region" description="Helical" evidence="5">
    <location>
        <begin position="45"/>
        <end position="64"/>
    </location>
</feature>
<name>A0A919VKZ0_9ACTN</name>
<organism evidence="7 8">
    <name type="scientific">Actinoplanes auranticolor</name>
    <dbReference type="NCBI Taxonomy" id="47988"/>
    <lineage>
        <taxon>Bacteria</taxon>
        <taxon>Bacillati</taxon>
        <taxon>Actinomycetota</taxon>
        <taxon>Actinomycetes</taxon>
        <taxon>Micromonosporales</taxon>
        <taxon>Micromonosporaceae</taxon>
        <taxon>Actinoplanes</taxon>
    </lineage>
</organism>
<gene>
    <name evidence="7" type="ORF">Aau02nite_25820</name>
</gene>
<evidence type="ECO:0000256" key="2">
    <source>
        <dbReference type="ARBA" id="ARBA00022692"/>
    </source>
</evidence>
<dbReference type="PANTHER" id="PTHR23514">
    <property type="entry name" value="BYPASS OF STOP CODON PROTEIN 6"/>
    <property type="match status" value="1"/>
</dbReference>
<evidence type="ECO:0000256" key="3">
    <source>
        <dbReference type="ARBA" id="ARBA00022989"/>
    </source>
</evidence>
<evidence type="ECO:0000256" key="4">
    <source>
        <dbReference type="ARBA" id="ARBA00023136"/>
    </source>
</evidence>
<dbReference type="Proteomes" id="UP000681340">
    <property type="component" value="Unassembled WGS sequence"/>
</dbReference>
<dbReference type="PROSITE" id="PS50850">
    <property type="entry name" value="MFS"/>
    <property type="match status" value="1"/>
</dbReference>
<sequence length="404" mass="40154">MRVAAMHRRLTTAAYLASGIFGAFWGTWGSAVPRVRDQAGLDDAQLGTALLFISAGALPAMLLTGRALDRWGLRCTASLMIALGAAGLVAAVTADGLVSLCAGLAGVGMTSGAADVAMNSVGGRAEQRSGRPVITRAGAVFSTVVVGSSLGTGAAYALGAPTWVPFAAVLLLSVAVGAAILRSLPAGESGPVPAPTGGAEGPRMPVMPLLLVGTLGAIAFAGENAHQSWGAVYLEDVLATGPGLSAVAPAVFAAVVAITRFAASTLNAAHARAVLVLGSLMAAAGAAVVARASSVPVALAGLVLAAAGAAALFPTLMSIVSRNVAESSRGRATSLVTVVSYLGFLLGPVYVGMWASVAGLRGAMLAVAALGVVMAVLTLPLLSLSRYAVTPSRAERQERAADRH</sequence>
<comment type="subcellular location">
    <subcellularLocation>
        <location evidence="1">Cell membrane</location>
        <topology evidence="1">Multi-pass membrane protein</topology>
    </subcellularLocation>
</comment>
<evidence type="ECO:0000256" key="1">
    <source>
        <dbReference type="ARBA" id="ARBA00004651"/>
    </source>
</evidence>
<dbReference type="InterPro" id="IPR051788">
    <property type="entry name" value="MFS_Transporter"/>
</dbReference>
<dbReference type="Gene3D" id="1.20.1250.20">
    <property type="entry name" value="MFS general substrate transporter like domains"/>
    <property type="match status" value="2"/>
</dbReference>
<dbReference type="InterPro" id="IPR036259">
    <property type="entry name" value="MFS_trans_sf"/>
</dbReference>
<dbReference type="GO" id="GO:0005886">
    <property type="term" value="C:plasma membrane"/>
    <property type="evidence" value="ECO:0007669"/>
    <property type="project" value="UniProtKB-SubCell"/>
</dbReference>
<feature type="transmembrane region" description="Helical" evidence="5">
    <location>
        <begin position="298"/>
        <end position="320"/>
    </location>
</feature>
<evidence type="ECO:0000259" key="6">
    <source>
        <dbReference type="PROSITE" id="PS50850"/>
    </source>
</evidence>
<dbReference type="Pfam" id="PF07690">
    <property type="entry name" value="MFS_1"/>
    <property type="match status" value="1"/>
</dbReference>
<evidence type="ECO:0000313" key="7">
    <source>
        <dbReference type="EMBL" id="GIM67080.1"/>
    </source>
</evidence>
<feature type="transmembrane region" description="Helical" evidence="5">
    <location>
        <begin position="71"/>
        <end position="91"/>
    </location>
</feature>
<feature type="transmembrane region" description="Helical" evidence="5">
    <location>
        <begin position="363"/>
        <end position="389"/>
    </location>
</feature>
<feature type="transmembrane region" description="Helical" evidence="5">
    <location>
        <begin position="205"/>
        <end position="222"/>
    </location>
</feature>
<dbReference type="SUPFAM" id="SSF103473">
    <property type="entry name" value="MFS general substrate transporter"/>
    <property type="match status" value="1"/>
</dbReference>
<accession>A0A919VKZ0</accession>
<keyword evidence="2 5" id="KW-0812">Transmembrane</keyword>
<feature type="domain" description="Major facilitator superfamily (MFS) profile" evidence="6">
    <location>
        <begin position="209"/>
        <end position="404"/>
    </location>
</feature>
<dbReference type="GO" id="GO:0022857">
    <property type="term" value="F:transmembrane transporter activity"/>
    <property type="evidence" value="ECO:0007669"/>
    <property type="project" value="InterPro"/>
</dbReference>
<feature type="transmembrane region" description="Helical" evidence="5">
    <location>
        <begin position="133"/>
        <end position="157"/>
    </location>
</feature>
<evidence type="ECO:0000313" key="8">
    <source>
        <dbReference type="Proteomes" id="UP000681340"/>
    </source>
</evidence>
<dbReference type="AlphaFoldDB" id="A0A919VKZ0"/>